<dbReference type="OrthoDB" id="9765972at2"/>
<keyword evidence="3" id="KW-1185">Reference proteome</keyword>
<protein>
    <recommendedName>
        <fullName evidence="4">Caldesmon</fullName>
    </recommendedName>
</protein>
<accession>A0A1W1WRG2</accession>
<name>A0A1W1WRG2_9BACT</name>
<dbReference type="Proteomes" id="UP000192602">
    <property type="component" value="Unassembled WGS sequence"/>
</dbReference>
<organism evidence="2 3">
    <name type="scientific">Nitratiruptor tergarcus DSM 16512</name>
    <dbReference type="NCBI Taxonomy" id="1069081"/>
    <lineage>
        <taxon>Bacteria</taxon>
        <taxon>Pseudomonadati</taxon>
        <taxon>Campylobacterota</taxon>
        <taxon>Epsilonproteobacteria</taxon>
        <taxon>Nautiliales</taxon>
        <taxon>Nitratiruptoraceae</taxon>
        <taxon>Nitratiruptor</taxon>
    </lineage>
</organism>
<dbReference type="STRING" id="1069081.SAMN05660197_0684"/>
<proteinExistence type="predicted"/>
<evidence type="ECO:0000313" key="3">
    <source>
        <dbReference type="Proteomes" id="UP000192602"/>
    </source>
</evidence>
<dbReference type="AlphaFoldDB" id="A0A1W1WRG2"/>
<reference evidence="3" key="1">
    <citation type="submission" date="2017-04" db="EMBL/GenBank/DDBJ databases">
        <authorList>
            <person name="Varghese N."/>
            <person name="Submissions S."/>
        </authorList>
    </citation>
    <scope>NUCLEOTIDE SEQUENCE [LARGE SCALE GENOMIC DNA]</scope>
    <source>
        <strain evidence="3">DSM 16512</strain>
    </source>
</reference>
<dbReference type="InterPro" id="IPR019219">
    <property type="entry name" value="DUF2130"/>
</dbReference>
<dbReference type="Pfam" id="PF09903">
    <property type="entry name" value="DUF2130"/>
    <property type="match status" value="1"/>
</dbReference>
<gene>
    <name evidence="2" type="ORF">SAMN05660197_0684</name>
</gene>
<evidence type="ECO:0008006" key="4">
    <source>
        <dbReference type="Google" id="ProtNLM"/>
    </source>
</evidence>
<keyword evidence="1" id="KW-0175">Coiled coil</keyword>
<sequence>MHTIKCPNCGYEIDINQTLYEEIEKAAKAKLQKEIEEHRKIYKDEMAKLKAQQEEIKAKEAAIEAKVAQKAQEALAKERIKLEQELKAKIASEQATIIESLRKELEEKSNQVKELNEAKIEIERLRRQKEEAVQQAKLQAQKELNEELAKEKERLAKQIAQENELKLKEKEKQLEDLKAKLAEAQRKAELTSQQHQGEVQELAIEEYLQNQFPFDSIEEIKKGQRGADCLQIVNTRELTNCGKIYYESKRTKEFQKNWIEKLKTDMREIGADIGVIITEAMPKDMERMGLIDGVWVCNFEEFKALSFILRQHIIQLAHTTRSMQNRSDKMSLLYRYLTSNEFKMQIEAIVEGFTQMQEDLDKEKRAMQRLWKQREKQLQKVLDSTIALYGSIKGIAGNAIGHIELLSLPYEEDQA</sequence>
<evidence type="ECO:0000256" key="1">
    <source>
        <dbReference type="SAM" id="Coils"/>
    </source>
</evidence>
<evidence type="ECO:0000313" key="2">
    <source>
        <dbReference type="EMBL" id="SMC08901.1"/>
    </source>
</evidence>
<dbReference type="EMBL" id="FWWZ01000001">
    <property type="protein sequence ID" value="SMC08901.1"/>
    <property type="molecule type" value="Genomic_DNA"/>
</dbReference>
<feature type="coiled-coil region" evidence="1">
    <location>
        <begin position="28"/>
        <end position="194"/>
    </location>
</feature>
<dbReference type="RefSeq" id="WP_084275158.1">
    <property type="nucleotide sequence ID" value="NZ_AP026671.1"/>
</dbReference>